<accession>A0A538SD56</accession>
<sequence length="273" mass="29323">MILTKAAGGRTGGLRREASRARARTHAHHPSTCGRGTRALAAEPAAKYAPSLPGSRVRLNGENGRMKKSLILLTALALFDATPGVAAKGDRWVGPQFGGSVPTSDFTKSAKTGFQGGLAATYMETEQAGIGVDVAYHLWSGSNDANADAVARFGPGSELKFSAIQATAHVLYAFRTGGKARPYAKVGFGPYWLKTKVDTRTYTYNVGDALQKFGYNMGHRRHVPRHRDRRAGPERRVPFCGKSLHARREPDVGGGRQVNALARRDRGGPAPEQ</sequence>
<gene>
    <name evidence="4" type="ORF">E6K73_10390</name>
</gene>
<organism evidence="4 5">
    <name type="scientific">Eiseniibacteriota bacterium</name>
    <dbReference type="NCBI Taxonomy" id="2212470"/>
    <lineage>
        <taxon>Bacteria</taxon>
        <taxon>Candidatus Eiseniibacteriota</taxon>
    </lineage>
</organism>
<dbReference type="Gene3D" id="2.40.160.20">
    <property type="match status" value="1"/>
</dbReference>
<dbReference type="Pfam" id="PF13505">
    <property type="entry name" value="OMP_b-brl"/>
    <property type="match status" value="1"/>
</dbReference>
<evidence type="ECO:0000313" key="4">
    <source>
        <dbReference type="EMBL" id="TMQ49286.1"/>
    </source>
</evidence>
<evidence type="ECO:0000256" key="2">
    <source>
        <dbReference type="SAM" id="MobiDB-lite"/>
    </source>
</evidence>
<comment type="caution">
    <text evidence="4">The sequence shown here is derived from an EMBL/GenBank/DDBJ whole genome shotgun (WGS) entry which is preliminary data.</text>
</comment>
<reference evidence="4 5" key="1">
    <citation type="journal article" date="2019" name="Nat. Microbiol.">
        <title>Mediterranean grassland soil C-N compound turnover is dependent on rainfall and depth, and is mediated by genomically divergent microorganisms.</title>
        <authorList>
            <person name="Diamond S."/>
            <person name="Andeer P.F."/>
            <person name="Li Z."/>
            <person name="Crits-Christoph A."/>
            <person name="Burstein D."/>
            <person name="Anantharaman K."/>
            <person name="Lane K.R."/>
            <person name="Thomas B.C."/>
            <person name="Pan C."/>
            <person name="Northen T.R."/>
            <person name="Banfield J.F."/>
        </authorList>
    </citation>
    <scope>NUCLEOTIDE SEQUENCE [LARGE SCALE GENOMIC DNA]</scope>
    <source>
        <strain evidence="4">WS_3</strain>
    </source>
</reference>
<feature type="region of interest" description="Disordered" evidence="2">
    <location>
        <begin position="1"/>
        <end position="38"/>
    </location>
</feature>
<dbReference type="InterPro" id="IPR027385">
    <property type="entry name" value="Beta-barrel_OMP"/>
</dbReference>
<protein>
    <submittedName>
        <fullName evidence="4">Porin family protein</fullName>
    </submittedName>
</protein>
<proteinExistence type="predicted"/>
<dbReference type="AlphaFoldDB" id="A0A538SD56"/>
<dbReference type="Proteomes" id="UP000320184">
    <property type="component" value="Unassembled WGS sequence"/>
</dbReference>
<dbReference type="EMBL" id="VBOT01000125">
    <property type="protein sequence ID" value="TMQ49286.1"/>
    <property type="molecule type" value="Genomic_DNA"/>
</dbReference>
<name>A0A538SD56_UNCEI</name>
<dbReference type="InterPro" id="IPR011250">
    <property type="entry name" value="OMP/PagP_B-barrel"/>
</dbReference>
<evidence type="ECO:0000259" key="3">
    <source>
        <dbReference type="Pfam" id="PF13505"/>
    </source>
</evidence>
<evidence type="ECO:0000313" key="5">
    <source>
        <dbReference type="Proteomes" id="UP000320184"/>
    </source>
</evidence>
<feature type="region of interest" description="Disordered" evidence="2">
    <location>
        <begin position="221"/>
        <end position="273"/>
    </location>
</feature>
<evidence type="ECO:0000256" key="1">
    <source>
        <dbReference type="ARBA" id="ARBA00022729"/>
    </source>
</evidence>
<feature type="domain" description="Outer membrane protein beta-barrel" evidence="3">
    <location>
        <begin position="73"/>
        <end position="200"/>
    </location>
</feature>
<keyword evidence="1" id="KW-0732">Signal</keyword>
<dbReference type="SUPFAM" id="SSF56925">
    <property type="entry name" value="OMPA-like"/>
    <property type="match status" value="1"/>
</dbReference>